<evidence type="ECO:0000313" key="2">
    <source>
        <dbReference type="Proteomes" id="UP001341840"/>
    </source>
</evidence>
<feature type="non-terminal residue" evidence="1">
    <location>
        <position position="132"/>
    </location>
</feature>
<dbReference type="Proteomes" id="UP001341840">
    <property type="component" value="Unassembled WGS sequence"/>
</dbReference>
<accession>A0ABU6U0M2</accession>
<reference evidence="1 2" key="1">
    <citation type="journal article" date="2023" name="Plants (Basel)">
        <title>Bridging the Gap: Combining Genomics and Transcriptomics Approaches to Understand Stylosanthes scabra, an Orphan Legume from the Brazilian Caatinga.</title>
        <authorList>
            <person name="Ferreira-Neto J.R.C."/>
            <person name="da Silva M.D."/>
            <person name="Binneck E."/>
            <person name="de Melo N.F."/>
            <person name="da Silva R.H."/>
            <person name="de Melo A.L.T.M."/>
            <person name="Pandolfi V."/>
            <person name="Bustamante F.O."/>
            <person name="Brasileiro-Vidal A.C."/>
            <person name="Benko-Iseppon A.M."/>
        </authorList>
    </citation>
    <scope>NUCLEOTIDE SEQUENCE [LARGE SCALE GENOMIC DNA]</scope>
    <source>
        <tissue evidence="1">Leaves</tissue>
    </source>
</reference>
<organism evidence="1 2">
    <name type="scientific">Stylosanthes scabra</name>
    <dbReference type="NCBI Taxonomy" id="79078"/>
    <lineage>
        <taxon>Eukaryota</taxon>
        <taxon>Viridiplantae</taxon>
        <taxon>Streptophyta</taxon>
        <taxon>Embryophyta</taxon>
        <taxon>Tracheophyta</taxon>
        <taxon>Spermatophyta</taxon>
        <taxon>Magnoliopsida</taxon>
        <taxon>eudicotyledons</taxon>
        <taxon>Gunneridae</taxon>
        <taxon>Pentapetalae</taxon>
        <taxon>rosids</taxon>
        <taxon>fabids</taxon>
        <taxon>Fabales</taxon>
        <taxon>Fabaceae</taxon>
        <taxon>Papilionoideae</taxon>
        <taxon>50 kb inversion clade</taxon>
        <taxon>dalbergioids sensu lato</taxon>
        <taxon>Dalbergieae</taxon>
        <taxon>Pterocarpus clade</taxon>
        <taxon>Stylosanthes</taxon>
    </lineage>
</organism>
<sequence length="132" mass="14850">LPTHMRGSTLSPPPTYPRICVTSNAYAWQPPCFPFPSIMNPLTSPFHQHTHAYALLPTHMRGQLTLYPIQPTSCPILPRICVPSYAYAWDSDPSLNLTAPSHFLTPCHPRICVQPYAYAWNPRTNITPCSPH</sequence>
<name>A0ABU6U0M2_9FABA</name>
<keyword evidence="2" id="KW-1185">Reference proteome</keyword>
<feature type="non-terminal residue" evidence="1">
    <location>
        <position position="1"/>
    </location>
</feature>
<proteinExistence type="predicted"/>
<gene>
    <name evidence="1" type="ORF">PIB30_104312</name>
</gene>
<protein>
    <submittedName>
        <fullName evidence="1">Uncharacterized protein</fullName>
    </submittedName>
</protein>
<dbReference type="EMBL" id="JASCZI010094195">
    <property type="protein sequence ID" value="MED6153663.1"/>
    <property type="molecule type" value="Genomic_DNA"/>
</dbReference>
<evidence type="ECO:0000313" key="1">
    <source>
        <dbReference type="EMBL" id="MED6153663.1"/>
    </source>
</evidence>
<comment type="caution">
    <text evidence="1">The sequence shown here is derived from an EMBL/GenBank/DDBJ whole genome shotgun (WGS) entry which is preliminary data.</text>
</comment>